<protein>
    <recommendedName>
        <fullName evidence="2">YCII-related domain-containing protein</fullName>
    </recommendedName>
</protein>
<evidence type="ECO:0000259" key="2">
    <source>
        <dbReference type="Pfam" id="PF03795"/>
    </source>
</evidence>
<dbReference type="RefSeq" id="XP_073556820.1">
    <property type="nucleotide sequence ID" value="XM_073704678.1"/>
</dbReference>
<dbReference type="Gene3D" id="3.30.70.1060">
    <property type="entry name" value="Dimeric alpha+beta barrel"/>
    <property type="match status" value="1"/>
</dbReference>
<evidence type="ECO:0000313" key="4">
    <source>
        <dbReference type="Proteomes" id="UP001642720"/>
    </source>
</evidence>
<dbReference type="EMBL" id="PPTA01000010">
    <property type="protein sequence ID" value="TFB00619.1"/>
    <property type="molecule type" value="Genomic_DNA"/>
</dbReference>
<feature type="domain" description="YCII-related" evidence="2">
    <location>
        <begin position="426"/>
        <end position="525"/>
    </location>
</feature>
<reference evidence="3 4" key="1">
    <citation type="submission" date="2018-01" db="EMBL/GenBank/DDBJ databases">
        <title>Genome characterization of the sugarcane-associated fungus Trichoderma ghanense CCMA-1212 and their application in lignocelulose bioconversion.</title>
        <authorList>
            <person name="Steindorff A.S."/>
            <person name="Mendes T.D."/>
            <person name="Vilela E.S.D."/>
            <person name="Rodrigues D.S."/>
            <person name="Formighieri E.F."/>
            <person name="Melo I.S."/>
            <person name="Favaro L.C.L."/>
        </authorList>
    </citation>
    <scope>NUCLEOTIDE SEQUENCE [LARGE SCALE GENOMIC DNA]</scope>
    <source>
        <strain evidence="3 4">CCMA-1212</strain>
    </source>
</reference>
<keyword evidence="4" id="KW-1185">Reference proteome</keyword>
<dbReference type="Proteomes" id="UP001642720">
    <property type="component" value="Unassembled WGS sequence"/>
</dbReference>
<evidence type="ECO:0000256" key="1">
    <source>
        <dbReference type="SAM" id="SignalP"/>
    </source>
</evidence>
<evidence type="ECO:0000313" key="3">
    <source>
        <dbReference type="EMBL" id="TFB00619.1"/>
    </source>
</evidence>
<name>A0ABY2GY62_9HYPO</name>
<accession>A0ABY2GY62</accession>
<gene>
    <name evidence="3" type="ORF">CCMA1212_007511</name>
</gene>
<dbReference type="InterPro" id="IPR011008">
    <property type="entry name" value="Dimeric_a/b-barrel"/>
</dbReference>
<sequence>MKVSPLLGIFALFPTAISITASPPAGIAEYCREKGQVAQQVNGAWKCAKVSDICSSSEDLETFHRNMETGKWGCCLKGFQVKNGGCVLPPPKCPPAPPMPTGLCKSSVCAKAIQSAKMETLLRQAFAECFPHDELHLDSFVRYHLNSLETSINLFEKIYRDEQKNDGNPKRLISTGHEKMILPNPNKQLPHYVYPFDMWVTRLAEGDLTLYINGKKIIPHSSGVDFLIPAGTVADDVWYTSQSGTMILFYGSCSSYKPCVGRELVPWTRGVSNKRLGQQGEIDVGQYDTDLVLTIADTETTSEQYTIYADGKEIGSTHGRLTLGKDKYKRDHINRINVGSGAAGALRSIANDGFWGSFKIPRGTRKITISDEDSDYDFAFEYRLDKAFSHDATTLAIEPFHLQSTDNAHSKMPRFIYLMKANAMAEAPPCEISPEIFEAMCKYNEELNDAGILLEAEGLRPTSIDSYRLKYSTDSLPDVTPGPFNVATETHLCGWWIVRTKDAEEALDWAKKIPMQSGEIVVRRIGCMEELGEGYTKQLKEREAKLRLDTARRMMELAEKKEFD</sequence>
<feature type="signal peptide" evidence="1">
    <location>
        <begin position="1"/>
        <end position="21"/>
    </location>
</feature>
<dbReference type="GeneID" id="300579128"/>
<dbReference type="InterPro" id="IPR005545">
    <property type="entry name" value="YCII"/>
</dbReference>
<dbReference type="Pfam" id="PF03795">
    <property type="entry name" value="YCII"/>
    <property type="match status" value="1"/>
</dbReference>
<dbReference type="PANTHER" id="PTHR35174">
    <property type="entry name" value="BLL7171 PROTEIN-RELATED"/>
    <property type="match status" value="1"/>
</dbReference>
<keyword evidence="1" id="KW-0732">Signal</keyword>
<dbReference type="SUPFAM" id="SSF54909">
    <property type="entry name" value="Dimeric alpha+beta barrel"/>
    <property type="match status" value="1"/>
</dbReference>
<organism evidence="3 4">
    <name type="scientific">Trichoderma ghanense</name>
    <dbReference type="NCBI Taxonomy" id="65468"/>
    <lineage>
        <taxon>Eukaryota</taxon>
        <taxon>Fungi</taxon>
        <taxon>Dikarya</taxon>
        <taxon>Ascomycota</taxon>
        <taxon>Pezizomycotina</taxon>
        <taxon>Sordariomycetes</taxon>
        <taxon>Hypocreomycetidae</taxon>
        <taxon>Hypocreales</taxon>
        <taxon>Hypocreaceae</taxon>
        <taxon>Trichoderma</taxon>
    </lineage>
</organism>
<comment type="caution">
    <text evidence="3">The sequence shown here is derived from an EMBL/GenBank/DDBJ whole genome shotgun (WGS) entry which is preliminary data.</text>
</comment>
<proteinExistence type="predicted"/>
<feature type="chain" id="PRO_5045896021" description="YCII-related domain-containing protein" evidence="1">
    <location>
        <begin position="22"/>
        <end position="564"/>
    </location>
</feature>